<dbReference type="SUPFAM" id="SSF48371">
    <property type="entry name" value="ARM repeat"/>
    <property type="match status" value="1"/>
</dbReference>
<reference evidence="5 6" key="1">
    <citation type="journal article" date="2016" name="Genome Biol. Evol.">
        <title>Divergent and convergent evolution of fungal pathogenicity.</title>
        <authorList>
            <person name="Shang Y."/>
            <person name="Xiao G."/>
            <person name="Zheng P."/>
            <person name="Cen K."/>
            <person name="Zhan S."/>
            <person name="Wang C."/>
        </authorList>
    </citation>
    <scope>NUCLEOTIDE SEQUENCE [LARGE SCALE GENOMIC DNA]</scope>
    <source>
        <strain evidence="5 6">ARSEF 7405</strain>
    </source>
</reference>
<dbReference type="PANTHER" id="PTHR13387">
    <property type="entry name" value="PROTEIN HGH1 HOMOLOG"/>
    <property type="match status" value="1"/>
</dbReference>
<dbReference type="Proteomes" id="UP000242877">
    <property type="component" value="Unassembled WGS sequence"/>
</dbReference>
<dbReference type="Gene3D" id="1.25.10.10">
    <property type="entry name" value="Leucine-rich Repeat Variant"/>
    <property type="match status" value="1"/>
</dbReference>
<sequence>MPTELEELVEFLHHGNSQIRQIACENVVPYSASQPSLFMRHQLLPIRDLKLLVRDYEPISKNALLCLINLSSEKEVLKELAEDDAFLETLLGKLTNPKEPHVNELSMLLANLAKSDSIKRIITMKRAAPKDVSISEYALDQLMDCFIKGQDGGLSKTKAADRNYDYLAYFFADISKFEEGRKYFITEQTYDSVIPVTKLTVFTEDPSNVRRKGVASTLKNIAFEVDEHPNLLSESGVNVLPYILLPLAGPEEFSEEESSAMLPDLQLLPPDKARDPDSEILVTHLETLLLLTTTREGRELMREIQVYPLVRECHLHVEDDSVREACDRLVQILMRDEEGEGDKTAAELEAAKAKAIADGSISQAAEDEEIVDSSSSSIEQRVKLCPAIENIIRTGACPPTDLAVLSVEEQIGFSQAESDTTYHLWLTDGALKIRGMIHEANTKPPEKETVICLQDYQLQCQRNTYFLAISNYVYVGRIENPKQKIDSTEAAAPKTQLSRQLVASSTLVESASASTGPPSTPLKLWTLQDLITQKRGSYNFVCDVVGVIVSLSPVRFSKLGTKRDLMIIDHTCPKEFENGVLMSTFVDPQNFSPPLGTIALFRGLKTHTYQGISLNSYKKDNEDKEWFITGEERLRDMCPTIDYDRLRQVWREARWERKR</sequence>
<accession>A0A162IBH4</accession>
<feature type="domain" description="Protein HGH1 N-terminal" evidence="3">
    <location>
        <begin position="94"/>
        <end position="281"/>
    </location>
</feature>
<organism evidence="5 6">
    <name type="scientific">Ascosphaera apis ARSEF 7405</name>
    <dbReference type="NCBI Taxonomy" id="392613"/>
    <lineage>
        <taxon>Eukaryota</taxon>
        <taxon>Fungi</taxon>
        <taxon>Dikarya</taxon>
        <taxon>Ascomycota</taxon>
        <taxon>Pezizomycotina</taxon>
        <taxon>Eurotiomycetes</taxon>
        <taxon>Eurotiomycetidae</taxon>
        <taxon>Onygenales</taxon>
        <taxon>Ascosphaeraceae</taxon>
        <taxon>Ascosphaera</taxon>
    </lineage>
</organism>
<evidence type="ECO:0000259" key="3">
    <source>
        <dbReference type="Pfam" id="PF04063"/>
    </source>
</evidence>
<feature type="domain" description="Protein HGH1 C-terminal" evidence="4">
    <location>
        <begin position="287"/>
        <end position="341"/>
    </location>
</feature>
<dbReference type="Pfam" id="PF04063">
    <property type="entry name" value="DUF383"/>
    <property type="match status" value="1"/>
</dbReference>
<evidence type="ECO:0000313" key="6">
    <source>
        <dbReference type="Proteomes" id="UP000242877"/>
    </source>
</evidence>
<dbReference type="InterPro" id="IPR016024">
    <property type="entry name" value="ARM-type_fold"/>
</dbReference>
<dbReference type="VEuPathDB" id="FungiDB:AAP_06415"/>
<evidence type="ECO:0000256" key="2">
    <source>
        <dbReference type="ARBA" id="ARBA00014076"/>
    </source>
</evidence>
<evidence type="ECO:0000259" key="4">
    <source>
        <dbReference type="Pfam" id="PF04064"/>
    </source>
</evidence>
<dbReference type="InterPro" id="IPR011989">
    <property type="entry name" value="ARM-like"/>
</dbReference>
<comment type="similarity">
    <text evidence="1">Belongs to the HGH1 family.</text>
</comment>
<dbReference type="InterPro" id="IPR007206">
    <property type="entry name" value="Protein_HGH1_C"/>
</dbReference>
<comment type="caution">
    <text evidence="5">The sequence shown here is derived from an EMBL/GenBank/DDBJ whole genome shotgun (WGS) entry which is preliminary data.</text>
</comment>
<evidence type="ECO:0000313" key="5">
    <source>
        <dbReference type="EMBL" id="KZZ86582.1"/>
    </source>
</evidence>
<dbReference type="OrthoDB" id="9986677at2759"/>
<keyword evidence="6" id="KW-1185">Reference proteome</keyword>
<proteinExistence type="inferred from homology"/>
<dbReference type="PANTHER" id="PTHR13387:SF9">
    <property type="entry name" value="PROTEIN HGH1 HOMOLOG"/>
    <property type="match status" value="1"/>
</dbReference>
<dbReference type="EMBL" id="AZGZ01000059">
    <property type="protein sequence ID" value="KZZ86582.1"/>
    <property type="molecule type" value="Genomic_DNA"/>
</dbReference>
<protein>
    <recommendedName>
        <fullName evidence="2">Protein HGH1 homolog</fullName>
    </recommendedName>
</protein>
<name>A0A162IBH4_9EURO</name>
<dbReference type="InterPro" id="IPR039717">
    <property type="entry name" value="Hgh1"/>
</dbReference>
<dbReference type="Pfam" id="PF04064">
    <property type="entry name" value="DUF384"/>
    <property type="match status" value="1"/>
</dbReference>
<dbReference type="AlphaFoldDB" id="A0A162IBH4"/>
<gene>
    <name evidence="5" type="ORF">AAP_06415</name>
</gene>
<dbReference type="InterPro" id="IPR007205">
    <property type="entry name" value="Protein_HGH1_N"/>
</dbReference>
<evidence type="ECO:0000256" key="1">
    <source>
        <dbReference type="ARBA" id="ARBA00006712"/>
    </source>
</evidence>